<dbReference type="STRING" id="927083.DB32_001237"/>
<evidence type="ECO:0000256" key="1">
    <source>
        <dbReference type="SAM" id="MobiDB-lite"/>
    </source>
</evidence>
<dbReference type="EMBL" id="CP011125">
    <property type="protein sequence ID" value="AKF04088.1"/>
    <property type="molecule type" value="Genomic_DNA"/>
</dbReference>
<dbReference type="InterPro" id="IPR011990">
    <property type="entry name" value="TPR-like_helical_dom_sf"/>
</dbReference>
<dbReference type="Gene3D" id="1.25.40.10">
    <property type="entry name" value="Tetratricopeptide repeat domain"/>
    <property type="match status" value="1"/>
</dbReference>
<evidence type="ECO:0000313" key="2">
    <source>
        <dbReference type="EMBL" id="AKF04088.1"/>
    </source>
</evidence>
<dbReference type="KEGG" id="samy:DB32_001237"/>
<proteinExistence type="predicted"/>
<gene>
    <name evidence="2" type="ORF">DB32_001237</name>
</gene>
<name>A0A0F6YGV2_9BACT</name>
<evidence type="ECO:0000313" key="3">
    <source>
        <dbReference type="Proteomes" id="UP000034883"/>
    </source>
</evidence>
<reference evidence="2 3" key="1">
    <citation type="submission" date="2015-03" db="EMBL/GenBank/DDBJ databases">
        <title>Genome assembly of Sandaracinus amylolyticus DSM 53668.</title>
        <authorList>
            <person name="Sharma G."/>
            <person name="Subramanian S."/>
        </authorList>
    </citation>
    <scope>NUCLEOTIDE SEQUENCE [LARGE SCALE GENOMIC DNA]</scope>
    <source>
        <strain evidence="2 3">DSM 53668</strain>
    </source>
</reference>
<dbReference type="Proteomes" id="UP000034883">
    <property type="component" value="Chromosome"/>
</dbReference>
<sequence>MSGERVREIRLQTARELEQRGFADKAIDQYKKAGAPGEAVRLLVGAERYVEAGTLMLETLGVSPDDAGRLEGRSRAAAEKAARCFELGGDTETAARVRRALGAPEGAARAAHPSIAPDVLPQTEPVPSIAPPAASSPPSVARGHAVSPSPSSPGMRVPESTRPVVSSSPSMVGIPAARSIAPSPARPSTPAPASQPRAPSITPSASRAPGSADKWGRASGWRGGAQGSGATDEMIRQLLEQGKKNAAARVAWDSGRLEDAAQWFAESGLDYESGAVLYDLGRHAEAMEALLRVSPDHKRHRVACTKLVDIASKLGRFDFELDRVLTQFAKAPPIEPTEVPTYLTLAELYARNGFADGARRVLEQVLSFDASHEQARAALDALPPAAQPKRGTSIPPARMPARAIVAPGTRALPALPTLEAFVAEAKKHAPRRDSR</sequence>
<feature type="compositionally biased region" description="Low complexity" evidence="1">
    <location>
        <begin position="191"/>
        <end position="201"/>
    </location>
</feature>
<dbReference type="SUPFAM" id="SSF48452">
    <property type="entry name" value="TPR-like"/>
    <property type="match status" value="1"/>
</dbReference>
<feature type="compositionally biased region" description="Low complexity" evidence="1">
    <location>
        <begin position="174"/>
        <end position="183"/>
    </location>
</feature>
<keyword evidence="3" id="KW-1185">Reference proteome</keyword>
<organism evidence="2 3">
    <name type="scientific">Sandaracinus amylolyticus</name>
    <dbReference type="NCBI Taxonomy" id="927083"/>
    <lineage>
        <taxon>Bacteria</taxon>
        <taxon>Pseudomonadati</taxon>
        <taxon>Myxococcota</taxon>
        <taxon>Polyangia</taxon>
        <taxon>Polyangiales</taxon>
        <taxon>Sandaracinaceae</taxon>
        <taxon>Sandaracinus</taxon>
    </lineage>
</organism>
<dbReference type="AlphaFoldDB" id="A0A0F6YGV2"/>
<feature type="compositionally biased region" description="Low complexity" evidence="1">
    <location>
        <begin position="125"/>
        <end position="141"/>
    </location>
</feature>
<feature type="region of interest" description="Disordered" evidence="1">
    <location>
        <begin position="117"/>
        <end position="229"/>
    </location>
</feature>
<protein>
    <submittedName>
        <fullName evidence="2">Uncharacterized protein</fullName>
    </submittedName>
</protein>
<dbReference type="RefSeq" id="WP_053231470.1">
    <property type="nucleotide sequence ID" value="NZ_CP011125.1"/>
</dbReference>
<accession>A0A0F6YGV2</accession>